<evidence type="ECO:0000313" key="1">
    <source>
        <dbReference type="EMBL" id="CUJ71788.1"/>
    </source>
</evidence>
<name>A0AAD2J4Y7_ACHAE</name>
<sequence>MTNPVPRLKQNPQGKLVSWYRKNPAHSNQVCPYCGSSIGPDSDIPSNKEHLFARGFTPARAATAGDFNFLFRACVTCNSEKAEFERQVATATLLNSPALHTDELALADARRKADSDYHATQRDPATGRKVLMRDAKERFEVQYGPSNGVNLRMAFVAPAAAPPRSIIGLATRHVQGLFGLVATPLDTYADPAQQMFLPPSFVEVLGWFAHTNWAADRLQRWTEHTRTWPLHANVTTAGGFIRAEMRRLAPMQWFWILEWNKALRIAGIITPLGPRVVKEIRTLGAQLRESNARIVPEVPLAPGADVLFTERVTDSFI</sequence>
<protein>
    <submittedName>
        <fullName evidence="1">Uncharacterized protein</fullName>
    </submittedName>
</protein>
<dbReference type="AlphaFoldDB" id="A0AAD2J4Y7"/>
<accession>A0AAD2J4Y7</accession>
<proteinExistence type="predicted"/>
<dbReference type="EMBL" id="CYTK01000012">
    <property type="protein sequence ID" value="CUJ71788.1"/>
    <property type="molecule type" value="Genomic_DNA"/>
</dbReference>
<evidence type="ECO:0000313" key="2">
    <source>
        <dbReference type="Proteomes" id="UP000044098"/>
    </source>
</evidence>
<dbReference type="Proteomes" id="UP000044098">
    <property type="component" value="Unassembled WGS sequence"/>
</dbReference>
<reference evidence="1 2" key="1">
    <citation type="submission" date="2015-09" db="EMBL/GenBank/DDBJ databases">
        <authorList>
            <consortium name="Pathogen Informatics"/>
        </authorList>
    </citation>
    <scope>NUCLEOTIDE SEQUENCE [LARGE SCALE GENOMIC DNA]</scope>
    <source>
        <strain evidence="1 2">2789STDY5608625</strain>
    </source>
</reference>
<organism evidence="1 2">
    <name type="scientific">Achromobacter aegrifaciens</name>
    <dbReference type="NCBI Taxonomy" id="1287736"/>
    <lineage>
        <taxon>Bacteria</taxon>
        <taxon>Pseudomonadati</taxon>
        <taxon>Pseudomonadota</taxon>
        <taxon>Betaproteobacteria</taxon>
        <taxon>Burkholderiales</taxon>
        <taxon>Alcaligenaceae</taxon>
        <taxon>Achromobacter</taxon>
    </lineage>
</organism>
<comment type="caution">
    <text evidence="1">The sequence shown here is derived from an EMBL/GenBank/DDBJ whole genome shotgun (WGS) entry which is preliminary data.</text>
</comment>
<gene>
    <name evidence="1" type="ORF">ERS370000_05490</name>
</gene>